<keyword evidence="4" id="KW-1185">Reference proteome</keyword>
<accession>A0A401IR94</accession>
<dbReference type="PROSITE" id="PS00061">
    <property type="entry name" value="ADH_SHORT"/>
    <property type="match status" value="1"/>
</dbReference>
<dbReference type="InterPro" id="IPR002347">
    <property type="entry name" value="SDR_fam"/>
</dbReference>
<dbReference type="Pfam" id="PF13561">
    <property type="entry name" value="adh_short_C2"/>
    <property type="match status" value="1"/>
</dbReference>
<name>A0A401IR94_9LACO</name>
<dbReference type="SUPFAM" id="SSF51735">
    <property type="entry name" value="NAD(P)-binding Rossmann-fold domains"/>
    <property type="match status" value="1"/>
</dbReference>
<dbReference type="PANTHER" id="PTHR42820">
    <property type="entry name" value="SHORT-CHAIN DEHYDROGENASE REDUCTASE"/>
    <property type="match status" value="1"/>
</dbReference>
<evidence type="ECO:0000313" key="3">
    <source>
        <dbReference type="EMBL" id="GBG94052.1"/>
    </source>
</evidence>
<dbReference type="GO" id="GO:0016491">
    <property type="term" value="F:oxidoreductase activity"/>
    <property type="evidence" value="ECO:0007669"/>
    <property type="project" value="UniProtKB-KW"/>
</dbReference>
<reference evidence="3 4" key="1">
    <citation type="journal article" date="2019" name="Int. J. Syst. Evol. Microbiol.">
        <title>Lactobacillus salitolerans sp. nov., a novel lactic acid bacterium isolated from spent mushroom substrates.</title>
        <authorList>
            <person name="Tohno M."/>
            <person name="Tanizawa Y."/>
            <person name="Kojima Y."/>
            <person name="Sakamoto M."/>
            <person name="Nakamura Y."/>
            <person name="Ohkuma M."/>
            <person name="Kobayashi H."/>
        </authorList>
    </citation>
    <scope>NUCLEOTIDE SEQUENCE [LARGE SCALE GENOMIC DNA]</scope>
    <source>
        <strain evidence="3 4">YK43</strain>
    </source>
</reference>
<evidence type="ECO:0000256" key="1">
    <source>
        <dbReference type="ARBA" id="ARBA00006484"/>
    </source>
</evidence>
<dbReference type="InterPro" id="IPR020904">
    <property type="entry name" value="Sc_DH/Rdtase_CS"/>
</dbReference>
<organism evidence="3 4">
    <name type="scientific">Ligilactobacillus salitolerans</name>
    <dbReference type="NCBI Taxonomy" id="1808352"/>
    <lineage>
        <taxon>Bacteria</taxon>
        <taxon>Bacillati</taxon>
        <taxon>Bacillota</taxon>
        <taxon>Bacilli</taxon>
        <taxon>Lactobacillales</taxon>
        <taxon>Lactobacillaceae</taxon>
        <taxon>Ligilactobacillus</taxon>
    </lineage>
</organism>
<dbReference type="AlphaFoldDB" id="A0A401IR94"/>
<protein>
    <submittedName>
        <fullName evidence="3">FabG-like short-chain dehydrogenase/reductase</fullName>
    </submittedName>
</protein>
<comment type="caution">
    <text evidence="3">The sequence shown here is derived from an EMBL/GenBank/DDBJ whole genome shotgun (WGS) entry which is preliminary data.</text>
</comment>
<dbReference type="FunFam" id="3.40.50.720:FF:000084">
    <property type="entry name" value="Short-chain dehydrogenase reductase"/>
    <property type="match status" value="1"/>
</dbReference>
<evidence type="ECO:0000256" key="2">
    <source>
        <dbReference type="ARBA" id="ARBA00023002"/>
    </source>
</evidence>
<gene>
    <name evidence="3" type="ORF">LFYK43_05110</name>
</gene>
<dbReference type="CDD" id="cd05233">
    <property type="entry name" value="SDR_c"/>
    <property type="match status" value="1"/>
</dbReference>
<proteinExistence type="inferred from homology"/>
<evidence type="ECO:0000313" key="4">
    <source>
        <dbReference type="Proteomes" id="UP000286848"/>
    </source>
</evidence>
<dbReference type="GO" id="GO:0008206">
    <property type="term" value="P:bile acid metabolic process"/>
    <property type="evidence" value="ECO:0007669"/>
    <property type="project" value="UniProtKB-ARBA"/>
</dbReference>
<dbReference type="RefSeq" id="WP_229717904.1">
    <property type="nucleotide sequence ID" value="NZ_BFFP01000005.1"/>
</dbReference>
<dbReference type="PRINTS" id="PR00080">
    <property type="entry name" value="SDRFAMILY"/>
</dbReference>
<dbReference type="PANTHER" id="PTHR42820:SF1">
    <property type="entry name" value="SHORT-CHAIN DEHYDROGENASE_REDUCTASE FAMILY PROTEIN"/>
    <property type="match status" value="1"/>
</dbReference>
<dbReference type="Gene3D" id="3.40.50.720">
    <property type="entry name" value="NAD(P)-binding Rossmann-like Domain"/>
    <property type="match status" value="1"/>
</dbReference>
<dbReference type="PRINTS" id="PR00081">
    <property type="entry name" value="GDHRDH"/>
</dbReference>
<dbReference type="EMBL" id="BFFP01000005">
    <property type="protein sequence ID" value="GBG94052.1"/>
    <property type="molecule type" value="Genomic_DNA"/>
</dbReference>
<sequence length="251" mass="26617">MAQKFENEVVLITGAATGIGKETALQFANEGAKIVIGDVNDAAADVAQSINDNGEEATYVKTDVTNEDDVKALVEAVISKYGRLDHVFNNAGFLTPPAKLADIETAIFDKTIAVDVRGVFLCMKYEIPEMLKKHAGTIVNTASVAGLVADPVMSPYVAAKHAVVGLTEAAGLDYGKDGIRVNALAPGLTDTPMTKGWKDEPAVWQEKLDNIPTGTAGMPEDQAAMVLFLSSPEAKFCNMQTFTVDGGQTKH</sequence>
<dbReference type="Proteomes" id="UP000286848">
    <property type="component" value="Unassembled WGS sequence"/>
</dbReference>
<keyword evidence="2" id="KW-0560">Oxidoreductase</keyword>
<comment type="similarity">
    <text evidence="1">Belongs to the short-chain dehydrogenases/reductases (SDR) family.</text>
</comment>
<dbReference type="InterPro" id="IPR036291">
    <property type="entry name" value="NAD(P)-bd_dom_sf"/>
</dbReference>